<organism evidence="7">
    <name type="scientific">hydrothermal vent metagenome</name>
    <dbReference type="NCBI Taxonomy" id="652676"/>
    <lineage>
        <taxon>unclassified sequences</taxon>
        <taxon>metagenomes</taxon>
        <taxon>ecological metagenomes</taxon>
    </lineage>
</organism>
<evidence type="ECO:0000259" key="6">
    <source>
        <dbReference type="Pfam" id="PF04932"/>
    </source>
</evidence>
<feature type="transmembrane region" description="Helical" evidence="5">
    <location>
        <begin position="58"/>
        <end position="81"/>
    </location>
</feature>
<feature type="transmembrane region" description="Helical" evidence="5">
    <location>
        <begin position="20"/>
        <end position="46"/>
    </location>
</feature>
<proteinExistence type="predicted"/>
<keyword evidence="3 5" id="KW-1133">Transmembrane helix</keyword>
<comment type="subcellular location">
    <subcellularLocation>
        <location evidence="1">Membrane</location>
        <topology evidence="1">Multi-pass membrane protein</topology>
    </subcellularLocation>
</comment>
<dbReference type="InterPro" id="IPR007016">
    <property type="entry name" value="O-antigen_ligase-rel_domated"/>
</dbReference>
<feature type="transmembrane region" description="Helical" evidence="5">
    <location>
        <begin position="228"/>
        <end position="250"/>
    </location>
</feature>
<sequence>MTGLAAEQGLRRPLAVAFGFGLIALFVMAGALGIAAGVAIAGLLALPSVDELKKLLPLELPFAIFLIFIAWAWASTAWSPYPSSDQAWKMALGAPLYSLFAYAVWSLRGPGRLLALYAAFIGLLLIFLIYLIEAVTGLFSSFFSEGLVRGQMLRDATRGVSALVCATPALWAFCTMIMPGRNGILAATFFGLLAAFLSWKFGLSSGVIAVVVATILFGIGWFYPRTTILLVGISAVAAFVLAPIFMPILLENARNVALPVTWEVRLDIWQNTIQHISEKPLFGWGLDASRTFQDKYQLAGQASDYRPMHPHNVGLHVWLETGLIGVLLFASAILALAIRVSSSWCLTRNQGATIAASAGAILVFSLLTYGAWQEWLWGCVAWVAAMCFLVGPEPEKAADQ</sequence>
<protein>
    <recommendedName>
        <fullName evidence="6">O-antigen ligase-related domain-containing protein</fullName>
    </recommendedName>
</protein>
<gene>
    <name evidence="7" type="ORF">MNBD_ALPHA06-808</name>
</gene>
<feature type="transmembrane region" description="Helical" evidence="5">
    <location>
        <begin position="315"/>
        <end position="338"/>
    </location>
</feature>
<evidence type="ECO:0000256" key="4">
    <source>
        <dbReference type="ARBA" id="ARBA00023136"/>
    </source>
</evidence>
<feature type="domain" description="O-antigen ligase-related" evidence="6">
    <location>
        <begin position="205"/>
        <end position="330"/>
    </location>
</feature>
<dbReference type="AlphaFoldDB" id="A0A3B0R753"/>
<evidence type="ECO:0000256" key="5">
    <source>
        <dbReference type="SAM" id="Phobius"/>
    </source>
</evidence>
<feature type="transmembrane region" description="Helical" evidence="5">
    <location>
        <begin position="159"/>
        <end position="177"/>
    </location>
</feature>
<reference evidence="7" key="1">
    <citation type="submission" date="2018-06" db="EMBL/GenBank/DDBJ databases">
        <authorList>
            <person name="Zhirakovskaya E."/>
        </authorList>
    </citation>
    <scope>NUCLEOTIDE SEQUENCE</scope>
</reference>
<evidence type="ECO:0000256" key="2">
    <source>
        <dbReference type="ARBA" id="ARBA00022692"/>
    </source>
</evidence>
<name>A0A3B0R753_9ZZZZ</name>
<dbReference type="EMBL" id="UOEE01000036">
    <property type="protein sequence ID" value="VAV87327.1"/>
    <property type="molecule type" value="Genomic_DNA"/>
</dbReference>
<evidence type="ECO:0000313" key="7">
    <source>
        <dbReference type="EMBL" id="VAV87327.1"/>
    </source>
</evidence>
<keyword evidence="4 5" id="KW-0472">Membrane</keyword>
<dbReference type="GO" id="GO:0016020">
    <property type="term" value="C:membrane"/>
    <property type="evidence" value="ECO:0007669"/>
    <property type="project" value="UniProtKB-SubCell"/>
</dbReference>
<dbReference type="InterPro" id="IPR051533">
    <property type="entry name" value="WaaL-like"/>
</dbReference>
<dbReference type="Pfam" id="PF04932">
    <property type="entry name" value="Wzy_C"/>
    <property type="match status" value="1"/>
</dbReference>
<feature type="transmembrane region" description="Helical" evidence="5">
    <location>
        <begin position="114"/>
        <end position="139"/>
    </location>
</feature>
<evidence type="ECO:0000256" key="1">
    <source>
        <dbReference type="ARBA" id="ARBA00004141"/>
    </source>
</evidence>
<feature type="transmembrane region" description="Helical" evidence="5">
    <location>
        <begin position="350"/>
        <end position="369"/>
    </location>
</feature>
<accession>A0A3B0R753</accession>
<keyword evidence="2 5" id="KW-0812">Transmembrane</keyword>
<feature type="transmembrane region" description="Helical" evidence="5">
    <location>
        <begin position="87"/>
        <end position="107"/>
    </location>
</feature>
<evidence type="ECO:0000256" key="3">
    <source>
        <dbReference type="ARBA" id="ARBA00022989"/>
    </source>
</evidence>
<dbReference type="PANTHER" id="PTHR37422:SF17">
    <property type="entry name" value="O-ANTIGEN LIGASE"/>
    <property type="match status" value="1"/>
</dbReference>
<feature type="transmembrane region" description="Helical" evidence="5">
    <location>
        <begin position="207"/>
        <end position="223"/>
    </location>
</feature>
<dbReference type="PANTHER" id="PTHR37422">
    <property type="entry name" value="TEICHURONIC ACID BIOSYNTHESIS PROTEIN TUAE"/>
    <property type="match status" value="1"/>
</dbReference>